<dbReference type="EMBL" id="QZJW01000040">
    <property type="protein sequence ID" value="RJO60715.1"/>
    <property type="molecule type" value="Genomic_DNA"/>
</dbReference>
<keyword evidence="1" id="KW-0472">Membrane</keyword>
<name>A0A419DC95_9BACT</name>
<organism evidence="2 3">
    <name type="scientific">candidate division WS5 bacterium</name>
    <dbReference type="NCBI Taxonomy" id="2093353"/>
    <lineage>
        <taxon>Bacteria</taxon>
        <taxon>candidate division WS5</taxon>
    </lineage>
</organism>
<keyword evidence="1" id="KW-0812">Transmembrane</keyword>
<feature type="transmembrane region" description="Helical" evidence="1">
    <location>
        <begin position="74"/>
        <end position="95"/>
    </location>
</feature>
<dbReference type="AlphaFoldDB" id="A0A419DC95"/>
<keyword evidence="1" id="KW-1133">Transmembrane helix</keyword>
<dbReference type="Proteomes" id="UP000285655">
    <property type="component" value="Unassembled WGS sequence"/>
</dbReference>
<feature type="transmembrane region" description="Helical" evidence="1">
    <location>
        <begin position="39"/>
        <end position="62"/>
    </location>
</feature>
<proteinExistence type="predicted"/>
<feature type="transmembrane region" description="Helical" evidence="1">
    <location>
        <begin position="12"/>
        <end position="32"/>
    </location>
</feature>
<evidence type="ECO:0000313" key="3">
    <source>
        <dbReference type="Proteomes" id="UP000285655"/>
    </source>
</evidence>
<evidence type="ECO:0000256" key="1">
    <source>
        <dbReference type="SAM" id="Phobius"/>
    </source>
</evidence>
<reference evidence="2 3" key="1">
    <citation type="journal article" date="2017" name="ISME J.">
        <title>Energy and carbon metabolisms in a deep terrestrial subsurface fluid microbial community.</title>
        <authorList>
            <person name="Momper L."/>
            <person name="Jungbluth S.P."/>
            <person name="Lee M.D."/>
            <person name="Amend J.P."/>
        </authorList>
    </citation>
    <scope>NUCLEOTIDE SEQUENCE [LARGE SCALE GENOMIC DNA]</scope>
    <source>
        <strain evidence="2">SURF_29</strain>
    </source>
</reference>
<comment type="caution">
    <text evidence="2">The sequence shown here is derived from an EMBL/GenBank/DDBJ whole genome shotgun (WGS) entry which is preliminary data.</text>
</comment>
<accession>A0A419DC95</accession>
<sequence>MELITIITLIDFIQWFAVVLASLVSLLTLYNAAKLRSGVLAMATYAFGAGMLCLAAAFFLLAIPDLNSSLTVDWLYRILFVIGFSMLGLGSFKIYKMSQV</sequence>
<evidence type="ECO:0000313" key="2">
    <source>
        <dbReference type="EMBL" id="RJO60715.1"/>
    </source>
</evidence>
<protein>
    <submittedName>
        <fullName evidence="2">Uncharacterized protein</fullName>
    </submittedName>
</protein>
<gene>
    <name evidence="2" type="ORF">C4544_04560</name>
</gene>